<evidence type="ECO:0000256" key="2">
    <source>
        <dbReference type="SAM" id="MobiDB-lite"/>
    </source>
</evidence>
<dbReference type="CDD" id="cd17738">
    <property type="entry name" value="BRCT_TopBP1_rpt7"/>
    <property type="match status" value="1"/>
</dbReference>
<feature type="domain" description="BRCT" evidence="3">
    <location>
        <begin position="410"/>
        <end position="504"/>
    </location>
</feature>
<name>A0A3P6S7T2_LITSI</name>
<feature type="domain" description="BRCT" evidence="3">
    <location>
        <begin position="1093"/>
        <end position="1195"/>
    </location>
</feature>
<dbReference type="GO" id="GO:0006270">
    <property type="term" value="P:DNA replication initiation"/>
    <property type="evidence" value="ECO:0007669"/>
    <property type="project" value="TreeGrafter"/>
</dbReference>
<dbReference type="InterPro" id="IPR001357">
    <property type="entry name" value="BRCT_dom"/>
</dbReference>
<evidence type="ECO:0000256" key="1">
    <source>
        <dbReference type="ARBA" id="ARBA00022737"/>
    </source>
</evidence>
<dbReference type="FunFam" id="3.40.50.10190:FF:000010">
    <property type="entry name" value="DNA topoisomerase II binding protein 1"/>
    <property type="match status" value="1"/>
</dbReference>
<feature type="region of interest" description="Disordered" evidence="2">
    <location>
        <begin position="1007"/>
        <end position="1027"/>
    </location>
</feature>
<dbReference type="OrthoDB" id="251770at2759"/>
<evidence type="ECO:0000313" key="5">
    <source>
        <dbReference type="Proteomes" id="UP000277928"/>
    </source>
</evidence>
<dbReference type="PROSITE" id="PS50172">
    <property type="entry name" value="BRCT"/>
    <property type="match status" value="6"/>
</dbReference>
<organism evidence="4 5">
    <name type="scientific">Litomosoides sigmodontis</name>
    <name type="common">Filarial nematode worm</name>
    <dbReference type="NCBI Taxonomy" id="42156"/>
    <lineage>
        <taxon>Eukaryota</taxon>
        <taxon>Metazoa</taxon>
        <taxon>Ecdysozoa</taxon>
        <taxon>Nematoda</taxon>
        <taxon>Chromadorea</taxon>
        <taxon>Rhabditida</taxon>
        <taxon>Spirurina</taxon>
        <taxon>Spiruromorpha</taxon>
        <taxon>Filarioidea</taxon>
        <taxon>Onchocercidae</taxon>
        <taxon>Litomosoides</taxon>
    </lineage>
</organism>
<dbReference type="InterPro" id="IPR049542">
    <property type="entry name" value="TopBP1-like_BRCT0"/>
</dbReference>
<accession>A0A3P6S7T2</accession>
<dbReference type="InterPro" id="IPR059215">
    <property type="entry name" value="BRCT2_TopBP1-like"/>
</dbReference>
<feature type="domain" description="BRCT" evidence="3">
    <location>
        <begin position="582"/>
        <end position="671"/>
    </location>
</feature>
<proteinExistence type="predicted"/>
<dbReference type="Pfam" id="PF12738">
    <property type="entry name" value="PTCB-BRCT"/>
    <property type="match status" value="2"/>
</dbReference>
<evidence type="ECO:0000259" key="3">
    <source>
        <dbReference type="PROSITE" id="PS50172"/>
    </source>
</evidence>
<feature type="compositionally biased region" description="Basic and acidic residues" evidence="2">
    <location>
        <begin position="976"/>
        <end position="985"/>
    </location>
</feature>
<dbReference type="CDD" id="cd00027">
    <property type="entry name" value="BRCT"/>
    <property type="match status" value="1"/>
</dbReference>
<dbReference type="CDD" id="cd17731">
    <property type="entry name" value="BRCT_TopBP1_rpt2_like"/>
    <property type="match status" value="1"/>
</dbReference>
<dbReference type="EMBL" id="UYRX01000008">
    <property type="protein sequence ID" value="VDK68137.1"/>
    <property type="molecule type" value="Genomic_DNA"/>
</dbReference>
<feature type="compositionally biased region" description="Basic and acidic residues" evidence="2">
    <location>
        <begin position="1009"/>
        <end position="1023"/>
    </location>
</feature>
<keyword evidence="5" id="KW-1185">Reference proteome</keyword>
<dbReference type="GO" id="GO:0007095">
    <property type="term" value="P:mitotic G2 DNA damage checkpoint signaling"/>
    <property type="evidence" value="ECO:0007669"/>
    <property type="project" value="TreeGrafter"/>
</dbReference>
<dbReference type="Gene3D" id="3.40.50.10190">
    <property type="entry name" value="BRCT domain"/>
    <property type="match status" value="8"/>
</dbReference>
<reference evidence="4 5" key="1">
    <citation type="submission" date="2018-08" db="EMBL/GenBank/DDBJ databases">
        <authorList>
            <person name="Laetsch R D."/>
            <person name="Stevens L."/>
            <person name="Kumar S."/>
            <person name="Blaxter L. M."/>
        </authorList>
    </citation>
    <scope>NUCLEOTIDE SEQUENCE [LARGE SCALE GENOMIC DNA]</scope>
</reference>
<feature type="region of interest" description="Disordered" evidence="2">
    <location>
        <begin position="961"/>
        <end position="985"/>
    </location>
</feature>
<dbReference type="PANTHER" id="PTHR13561">
    <property type="entry name" value="DNA REPLICATION REGULATOR DPB11-RELATED"/>
    <property type="match status" value="1"/>
</dbReference>
<dbReference type="PANTHER" id="PTHR13561:SF20">
    <property type="entry name" value="DNA TOPOISOMERASE 2-BINDING PROTEIN 1"/>
    <property type="match status" value="1"/>
</dbReference>
<dbReference type="Pfam" id="PF21298">
    <property type="entry name" value="TopBP1_BRCT0"/>
    <property type="match status" value="1"/>
</dbReference>
<feature type="domain" description="BRCT" evidence="3">
    <location>
        <begin position="679"/>
        <end position="771"/>
    </location>
</feature>
<evidence type="ECO:0000313" key="4">
    <source>
        <dbReference type="EMBL" id="VDK68137.1"/>
    </source>
</evidence>
<feature type="domain" description="BRCT" evidence="3">
    <location>
        <begin position="135"/>
        <end position="213"/>
    </location>
</feature>
<dbReference type="Pfam" id="PF00533">
    <property type="entry name" value="BRCT"/>
    <property type="match status" value="2"/>
</dbReference>
<dbReference type="GO" id="GO:0033314">
    <property type="term" value="P:mitotic DNA replication checkpoint signaling"/>
    <property type="evidence" value="ECO:0007669"/>
    <property type="project" value="TreeGrafter"/>
</dbReference>
<feature type="domain" description="BRCT" evidence="3">
    <location>
        <begin position="220"/>
        <end position="312"/>
    </location>
</feature>
<dbReference type="SUPFAM" id="SSF52113">
    <property type="entry name" value="BRCT domain"/>
    <property type="match status" value="6"/>
</dbReference>
<dbReference type="STRING" id="42156.A0A3P6S7T2"/>
<dbReference type="OMA" id="ACTHLLC"/>
<dbReference type="InterPro" id="IPR036420">
    <property type="entry name" value="BRCT_dom_sf"/>
</dbReference>
<sequence>MFSKTTWKKHSSNEDIEMVGKYQLWMLKTEVGEAIAGSPRSDELIHQEDLFQILKEKSLNPKWITSKDCLERKFECDDFYVLPAFRGKVFSHLISLKCRVYGTLALITCLKRKERLPKRHSPVWSTTLQGSIVCFSGIEVKIREQQISMVKMMGGTISKAFTKKVTHLVADSQDTESKKFVTAVDYAVPVLSVGWIFAAWKSAKSFSEAKYTDEQFISEHKLQIFVKCVISCSGIAPQDRPTLSRLIEANGGVYTGNMKRNHCTHLVTDLNSGEKYKIARKWGWNQIRIVRLRWVTKSVEKGYRLPERLYETRIADECSTPRVSQLTPFQPLTNVEISAIRFSDEQQAKDVSEDNRLISNVVPQMKLTKRENIQTNKSNVIGSNLLKVKQSQRMMVEVDPIVLFDLDALRFNDFMSDCIIYLCGIEDENFKKYKWLTNRVGSGRRDRLVYTDITHVVVGRQRLDWKLIKQLEEKARNNVKVVTCEWLLDCAKAQIVLDESDYLIFKQEKSNVELSQHTLSVAAMKGHDYSNELETKTTLKITEIGTRLFGKAIGMLANVQMDSVEGIVWEGPVNSDDEGGEYNRLLFTGLSFRIVVNTEEIRNELFSNIETCGGKVEHETKNWVDYVVCEVLDCLLNNSETNFNYGSVVSSFWLQECIRKGAIINDGKHPLYRPIEAYETSQIFDGHVVGLSMLPKSEKDILSDLLCKFGADVKNNLDQIKQLNICTEIVTAVETDITELARQSKIPVLDPSWIIESIIQNELQPVNKYLFRDQPFMNYSRDDQLWIRVMQLEPDTNRSNVVDRISVNNELSIQKTLNKKEKEANPQYCGMNVLQHNVIENTERIGERMLKILDQNVLGDENQYAKKNSQEQASSNLAEVLDLADAFAYIDGINTQNTSDISPDRETWNDTAVDYAIGEAVVKTAQTSNVPFTSSIRQADDYMRMQIRQNKRSAESILPMGSVKSPKKARSTVSENRCEPALSKDEKKRRIAEKLAKLAVQREQYARSVEAEKEKQREQEKKAKIQAPVESQTRIAKKRYVEPPKPEYYGWRESSPRPIVTQILNPFDIDLAENDGKTLAFADLEKQNKERLNTAEQYENAVVVKTPAISKMCFTICFTSIVQHDKNDLVTMVHQLGGEVCNEFSEKVTHLVCGRIVRNQKLLCSIAKGLLIVDEDYVIDSHAQSKWLEVDNYEWGSVHSVTKHRLLSSQSRFLSFALACPRWRRKIEKNPNERAFHKWKALLYCSHRRFTDLKRIIYFGGGTAYLRDDICSLEGFTVALVEKSRFWNSQEAVKLIENNVQCFDIDYLATYLTLENENDVKKYFHKDYVAELNRISDAGTRS</sequence>
<dbReference type="FunFam" id="3.40.50.10190:FF:000018">
    <property type="entry name" value="DNA topoisomerase 2-binding protein 1"/>
    <property type="match status" value="1"/>
</dbReference>
<gene>
    <name evidence="4" type="ORF">NLS_LOCUS336</name>
</gene>
<dbReference type="SMART" id="SM00292">
    <property type="entry name" value="BRCT"/>
    <property type="match status" value="6"/>
</dbReference>
<keyword evidence="1" id="KW-0677">Repeat</keyword>
<dbReference type="Proteomes" id="UP000277928">
    <property type="component" value="Unassembled WGS sequence"/>
</dbReference>
<protein>
    <recommendedName>
        <fullName evidence="3">BRCT domain-containing protein</fullName>
    </recommendedName>
</protein>